<feature type="region of interest" description="Disordered" evidence="1">
    <location>
        <begin position="78"/>
        <end position="107"/>
    </location>
</feature>
<protein>
    <submittedName>
        <fullName evidence="3">Uncharacterized protein LOC128635298 isoform X1</fullName>
    </submittedName>
</protein>
<reference evidence="2" key="1">
    <citation type="journal article" date="2016" name="Nat. Commun.">
        <title>The channel catfish genome sequence provides insights into the evolution of scale formation in teleosts.</title>
        <authorList>
            <person name="Liu Z."/>
            <person name="Liu S."/>
            <person name="Yao J."/>
            <person name="Bao L."/>
            <person name="Zhang J."/>
            <person name="Li Y."/>
            <person name="Jiang C."/>
            <person name="Sun L."/>
            <person name="Wang R."/>
            <person name="Zhang Y."/>
            <person name="Zhou T."/>
            <person name="Zeng Q."/>
            <person name="Fu Q."/>
            <person name="Gao S."/>
            <person name="Li N."/>
            <person name="Koren S."/>
            <person name="Jiang Y."/>
            <person name="Zimin A."/>
            <person name="Xu P."/>
            <person name="Phillippy A.M."/>
            <person name="Geng X."/>
            <person name="Song L."/>
            <person name="Sun F."/>
            <person name="Li C."/>
            <person name="Wang X."/>
            <person name="Chen A."/>
            <person name="Jin Y."/>
            <person name="Yuan Z."/>
            <person name="Yang Y."/>
            <person name="Tan S."/>
            <person name="Peatman E."/>
            <person name="Lu J."/>
            <person name="Qin Z."/>
            <person name="Dunham R."/>
            <person name="Li Z."/>
            <person name="Sonstegard T."/>
            <person name="Feng J."/>
            <person name="Danzmann R.G."/>
            <person name="Schroeder S."/>
            <person name="Scheffler B."/>
            <person name="Duke M.V."/>
            <person name="Ballard L."/>
            <person name="Kucuktas H."/>
            <person name="Kaltenboeck L."/>
            <person name="Liu H."/>
            <person name="Armbruster J."/>
            <person name="Xie Y."/>
            <person name="Kirby M.L."/>
            <person name="Tian Y."/>
            <person name="Flanagan M.E."/>
            <person name="Mu W."/>
            <person name="Waldbieser G.C."/>
        </authorList>
    </citation>
    <scope>NUCLEOTIDE SEQUENCE [LARGE SCALE GENOMIC DNA]</scope>
    <source>
        <strain evidence="2">SDA103</strain>
    </source>
</reference>
<dbReference type="AlphaFoldDB" id="A0A9F7RI94"/>
<name>A0A9F7RI94_ICTPU</name>
<organism evidence="2 3">
    <name type="scientific">Ictalurus punctatus</name>
    <name type="common">Channel catfish</name>
    <name type="synonym">Silurus punctatus</name>
    <dbReference type="NCBI Taxonomy" id="7998"/>
    <lineage>
        <taxon>Eukaryota</taxon>
        <taxon>Metazoa</taxon>
        <taxon>Chordata</taxon>
        <taxon>Craniata</taxon>
        <taxon>Vertebrata</taxon>
        <taxon>Euteleostomi</taxon>
        <taxon>Actinopterygii</taxon>
        <taxon>Neopterygii</taxon>
        <taxon>Teleostei</taxon>
        <taxon>Ostariophysi</taxon>
        <taxon>Siluriformes</taxon>
        <taxon>Ictaluridae</taxon>
        <taxon>Ictalurus</taxon>
    </lineage>
</organism>
<evidence type="ECO:0000313" key="2">
    <source>
        <dbReference type="Proteomes" id="UP000221080"/>
    </source>
</evidence>
<dbReference type="RefSeq" id="XP_053543444.1">
    <property type="nucleotide sequence ID" value="XM_053687469.1"/>
</dbReference>
<evidence type="ECO:0000256" key="1">
    <source>
        <dbReference type="SAM" id="MobiDB-lite"/>
    </source>
</evidence>
<sequence length="206" mass="22929">MAAHLSGGARPLSLRHGVRCEVSSEVSLEQVLMAVGELIKCENIVAASRMNKAVVMFVKERELVHQLAENGIKRFSLLGRREPGANPRERGAQGRVHPGQGASPSKGTLTYTLTHPFIHLDMLIRLPRMWKPEYLEETPAAPNHPPTLEVVAGNPGAYPRTIGHKTGDTLDRVPIHRRVHNHTPIHILRTLYTRQSAYRACVWKLG</sequence>
<dbReference type="Proteomes" id="UP000221080">
    <property type="component" value="Chromosome 2"/>
</dbReference>
<gene>
    <name evidence="3" type="primary">LOC128635298</name>
</gene>
<proteinExistence type="predicted"/>
<dbReference type="OrthoDB" id="8931078at2759"/>
<dbReference type="KEGG" id="ipu:128635298"/>
<keyword evidence="2" id="KW-1185">Reference proteome</keyword>
<evidence type="ECO:0000313" key="3">
    <source>
        <dbReference type="RefSeq" id="XP_053543444.1"/>
    </source>
</evidence>
<dbReference type="GeneID" id="128635298"/>
<reference evidence="3" key="2">
    <citation type="submission" date="2025-08" db="UniProtKB">
        <authorList>
            <consortium name="RefSeq"/>
        </authorList>
    </citation>
    <scope>IDENTIFICATION</scope>
    <source>
        <tissue evidence="3">Blood</tissue>
    </source>
</reference>
<feature type="compositionally biased region" description="Basic and acidic residues" evidence="1">
    <location>
        <begin position="79"/>
        <end position="92"/>
    </location>
</feature>
<accession>A0A9F7RI94</accession>